<accession>A0A1D3L9M5</accession>
<feature type="transmembrane region" description="Helical" evidence="2">
    <location>
        <begin position="566"/>
        <end position="585"/>
    </location>
</feature>
<gene>
    <name evidence="3" type="ORF">PCHDK_000523800</name>
</gene>
<dbReference type="InterPro" id="IPR006477">
    <property type="entry name" value="Yir_bir_cir"/>
</dbReference>
<keyword evidence="2" id="KW-0812">Transmembrane</keyword>
<organism evidence="3 4">
    <name type="scientific">Plasmodium chabaudi adami</name>
    <dbReference type="NCBI Taxonomy" id="5826"/>
    <lineage>
        <taxon>Eukaryota</taxon>
        <taxon>Sar</taxon>
        <taxon>Alveolata</taxon>
        <taxon>Apicomplexa</taxon>
        <taxon>Aconoidasida</taxon>
        <taxon>Haemosporida</taxon>
        <taxon>Plasmodiidae</taxon>
        <taxon>Plasmodium</taxon>
        <taxon>Plasmodium (Vinckeia)</taxon>
    </lineage>
</organism>
<feature type="compositionally biased region" description="Basic and acidic residues" evidence="1">
    <location>
        <begin position="383"/>
        <end position="395"/>
    </location>
</feature>
<feature type="region of interest" description="Disordered" evidence="1">
    <location>
        <begin position="246"/>
        <end position="306"/>
    </location>
</feature>
<sequence length="592" mass="68209">MDKNVCNLFIKVDNLFNNGNVKENAFNIPYTNFCPKGGCNTNYDRIGALCDYLLAELPKLNKKQKGDNNVNQNYEFVFMWLAAKFLNITHDPSFSLNDYYEDFLVDHKDKFNYWDKLDNIKYLKDSNITVMTSLYNLFVNICKALVENEISKLDTKKFKTIDFECYKRYKLINDEPNKCDPYIQLLTNLKNRYDEYRDLAIKEISKNKGGSQNFLTFSPITNNDNQKNLLFQSHGCKQLHLFFGQPRKKPIPKTPPSDTKSPSNDSQNKKGDAKNNNGESNKPPNSAENHKEPQNDTNQSTKKEIQPSIIGEELNIEKIRDYSVKIFKTYSPLFNNTVTSIENYMQDMVISNFNDIVGKTAKYLKVIQTLNIPKEQNQVVNHQQKESEKSKKETVEPPTSSQPTKETTVSSDGISSKIVDNPRNNVIKLNGNITKLVSFNFEGYKGSIMAFIVVSIPIVLAIMYKYLYYGCGKTSKKKKLVKKIINSHNEKRKVKQIINPIVVKNTTNTITSPNYEEKNVKTITNSNYGEKTTIVIINSYDEKNITIKNIKSHSPKITLLNTYKHIYLNPAPFINLFFLLIFFVYKRKSNSL</sequence>
<evidence type="ECO:0000256" key="1">
    <source>
        <dbReference type="SAM" id="MobiDB-lite"/>
    </source>
</evidence>
<keyword evidence="2" id="KW-1133">Transmembrane helix</keyword>
<dbReference type="AlphaFoldDB" id="A0A1D3L9M5"/>
<reference evidence="3 4" key="1">
    <citation type="submission" date="2016-08" db="EMBL/GenBank/DDBJ databases">
        <authorList>
            <consortium name="Pathogen Informatics"/>
        </authorList>
    </citation>
    <scope>NUCLEOTIDE SEQUENCE [LARGE SCALE GENOMIC DNA]</scope>
    <source>
        <strain evidence="3 4">DK</strain>
    </source>
</reference>
<feature type="compositionally biased region" description="Low complexity" evidence="1">
    <location>
        <begin position="256"/>
        <end position="266"/>
    </location>
</feature>
<protein>
    <submittedName>
        <fullName evidence="3">Plasmodium variant antigen protein Cir/Yir/Bir, putative</fullName>
    </submittedName>
</protein>
<keyword evidence="2" id="KW-0472">Membrane</keyword>
<feature type="compositionally biased region" description="Polar residues" evidence="1">
    <location>
        <begin position="397"/>
        <end position="414"/>
    </location>
</feature>
<evidence type="ECO:0000313" key="3">
    <source>
        <dbReference type="EMBL" id="SCL91065.1"/>
    </source>
</evidence>
<proteinExistence type="predicted"/>
<evidence type="ECO:0000313" key="4">
    <source>
        <dbReference type="Proteomes" id="UP000195879"/>
    </source>
</evidence>
<dbReference type="EMBL" id="FMIO01000343">
    <property type="protein sequence ID" value="SCL91065.1"/>
    <property type="molecule type" value="Genomic_DNA"/>
</dbReference>
<dbReference type="Proteomes" id="UP000195879">
    <property type="component" value="Unassembled WGS sequence"/>
</dbReference>
<evidence type="ECO:0000256" key="2">
    <source>
        <dbReference type="SAM" id="Phobius"/>
    </source>
</evidence>
<feature type="transmembrane region" description="Helical" evidence="2">
    <location>
        <begin position="448"/>
        <end position="469"/>
    </location>
</feature>
<feature type="compositionally biased region" description="Polar residues" evidence="1">
    <location>
        <begin position="274"/>
        <end position="287"/>
    </location>
</feature>
<feature type="region of interest" description="Disordered" evidence="1">
    <location>
        <begin position="377"/>
        <end position="416"/>
    </location>
</feature>
<dbReference type="Pfam" id="PF06022">
    <property type="entry name" value="Cir_Bir_Yir"/>
    <property type="match status" value="1"/>
</dbReference>
<name>A0A1D3L9M5_PLACE</name>